<sequence>MSVKNTVYVIGGLAVLAGVIALLMPQERADAISTSFKRSTGDVGILCLDHIRGKLKDPESAKLLDTTVTKQSVDQKVTIRYKAKNSYGAYTTSEESCVFAKGKIDESGTKLSQTLDKLAKEEVCLEEQMKNRRNGADPVTLSVKFAACMAE</sequence>
<organism evidence="2 3">
    <name type="scientific">Acidovorax temperans</name>
    <dbReference type="NCBI Taxonomy" id="80878"/>
    <lineage>
        <taxon>Bacteria</taxon>
        <taxon>Pseudomonadati</taxon>
        <taxon>Pseudomonadota</taxon>
        <taxon>Betaproteobacteria</taxon>
        <taxon>Burkholderiales</taxon>
        <taxon>Comamonadaceae</taxon>
        <taxon>Acidovorax</taxon>
    </lineage>
</organism>
<evidence type="ECO:0000313" key="3">
    <source>
        <dbReference type="Proteomes" id="UP000032566"/>
    </source>
</evidence>
<gene>
    <name evidence="2" type="ORF">RP29_15840</name>
</gene>
<proteinExistence type="predicted"/>
<dbReference type="EMBL" id="JXYQ01000058">
    <property type="protein sequence ID" value="KJA09549.1"/>
    <property type="molecule type" value="Genomic_DNA"/>
</dbReference>
<keyword evidence="3" id="KW-1185">Reference proteome</keyword>
<evidence type="ECO:0000313" key="2">
    <source>
        <dbReference type="EMBL" id="KJA09549.1"/>
    </source>
</evidence>
<evidence type="ECO:0000256" key="1">
    <source>
        <dbReference type="SAM" id="Phobius"/>
    </source>
</evidence>
<dbReference type="Proteomes" id="UP000032566">
    <property type="component" value="Unassembled WGS sequence"/>
</dbReference>
<keyword evidence="1" id="KW-0812">Transmembrane</keyword>
<accession>A0A0D7K6B1</accession>
<protein>
    <submittedName>
        <fullName evidence="2">Uncharacterized protein</fullName>
    </submittedName>
</protein>
<dbReference type="PATRIC" id="fig|80878.5.peg.3077"/>
<keyword evidence="1" id="KW-0472">Membrane</keyword>
<feature type="transmembrane region" description="Helical" evidence="1">
    <location>
        <begin position="6"/>
        <end position="24"/>
    </location>
</feature>
<reference evidence="2 3" key="1">
    <citation type="submission" date="2014-12" db="EMBL/GenBank/DDBJ databases">
        <title>Isolation of bacteria from lake water.</title>
        <authorList>
            <person name="Sheng K.-Y."/>
            <person name="Chin P.-S."/>
            <person name="Chan K.-G."/>
            <person name="Tan G.S."/>
        </authorList>
    </citation>
    <scope>NUCLEOTIDE SEQUENCE [LARGE SCALE GENOMIC DNA]</scope>
    <source>
        <strain evidence="2 3">KY4</strain>
    </source>
</reference>
<dbReference type="AlphaFoldDB" id="A0A0D7K6B1"/>
<name>A0A0D7K6B1_9BURK</name>
<keyword evidence="1" id="KW-1133">Transmembrane helix</keyword>
<comment type="caution">
    <text evidence="2">The sequence shown here is derived from an EMBL/GenBank/DDBJ whole genome shotgun (WGS) entry which is preliminary data.</text>
</comment>